<organism evidence="2 3">
    <name type="scientific">Rhodocytophaga aerolata</name>
    <dbReference type="NCBI Taxonomy" id="455078"/>
    <lineage>
        <taxon>Bacteria</taxon>
        <taxon>Pseudomonadati</taxon>
        <taxon>Bacteroidota</taxon>
        <taxon>Cytophagia</taxon>
        <taxon>Cytophagales</taxon>
        <taxon>Rhodocytophagaceae</taxon>
        <taxon>Rhodocytophaga</taxon>
    </lineage>
</organism>
<dbReference type="EMBL" id="JAUKPO010000002">
    <property type="protein sequence ID" value="MDO1445918.1"/>
    <property type="molecule type" value="Genomic_DNA"/>
</dbReference>
<feature type="compositionally biased region" description="Acidic residues" evidence="1">
    <location>
        <begin position="84"/>
        <end position="96"/>
    </location>
</feature>
<evidence type="ECO:0000313" key="3">
    <source>
        <dbReference type="Proteomes" id="UP001168528"/>
    </source>
</evidence>
<proteinExistence type="predicted"/>
<evidence type="ECO:0000313" key="2">
    <source>
        <dbReference type="EMBL" id="MDO1445918.1"/>
    </source>
</evidence>
<sequence>MAKKKISKNEKPRVNPELEGFEIKVNTFGEIITNYDINKINEFLNKNVDDKKLRDRDDLLEEPEEGKPRGKFIKKEKVKKSTDEQDEEEKAEDEEE</sequence>
<feature type="compositionally biased region" description="Basic and acidic residues" evidence="1">
    <location>
        <begin position="65"/>
        <end position="83"/>
    </location>
</feature>
<name>A0ABT8R3X8_9BACT</name>
<gene>
    <name evidence="2" type="ORF">Q0590_06625</name>
</gene>
<comment type="caution">
    <text evidence="2">The sequence shown here is derived from an EMBL/GenBank/DDBJ whole genome shotgun (WGS) entry which is preliminary data.</text>
</comment>
<protein>
    <submittedName>
        <fullName evidence="2">Uncharacterized protein</fullName>
    </submittedName>
</protein>
<evidence type="ECO:0000256" key="1">
    <source>
        <dbReference type="SAM" id="MobiDB-lite"/>
    </source>
</evidence>
<feature type="region of interest" description="Disordered" evidence="1">
    <location>
        <begin position="51"/>
        <end position="96"/>
    </location>
</feature>
<keyword evidence="3" id="KW-1185">Reference proteome</keyword>
<dbReference type="Proteomes" id="UP001168528">
    <property type="component" value="Unassembled WGS sequence"/>
</dbReference>
<accession>A0ABT8R3X8</accession>
<dbReference type="RefSeq" id="WP_302036716.1">
    <property type="nucleotide sequence ID" value="NZ_JAUKPO010000002.1"/>
</dbReference>
<reference evidence="2" key="1">
    <citation type="submission" date="2023-07" db="EMBL/GenBank/DDBJ databases">
        <title>The genome sequence of Rhodocytophaga aerolata KACC 12507.</title>
        <authorList>
            <person name="Zhang X."/>
        </authorList>
    </citation>
    <scope>NUCLEOTIDE SEQUENCE</scope>
    <source>
        <strain evidence="2">KACC 12507</strain>
    </source>
</reference>